<evidence type="ECO:0000256" key="3">
    <source>
        <dbReference type="ARBA" id="ARBA00030367"/>
    </source>
</evidence>
<evidence type="ECO:0000256" key="2">
    <source>
        <dbReference type="ARBA" id="ARBA00015157"/>
    </source>
</evidence>
<reference evidence="7" key="1">
    <citation type="submission" date="2017-02" db="UniProtKB">
        <authorList>
            <consortium name="WormBaseParasite"/>
        </authorList>
    </citation>
    <scope>IDENTIFICATION</scope>
</reference>
<name>A0A0M3JTK7_ANISI</name>
<dbReference type="AlphaFoldDB" id="A0A0M3JTK7"/>
<organism evidence="7">
    <name type="scientific">Anisakis simplex</name>
    <name type="common">Herring worm</name>
    <dbReference type="NCBI Taxonomy" id="6269"/>
    <lineage>
        <taxon>Eukaryota</taxon>
        <taxon>Metazoa</taxon>
        <taxon>Ecdysozoa</taxon>
        <taxon>Nematoda</taxon>
        <taxon>Chromadorea</taxon>
        <taxon>Rhabditida</taxon>
        <taxon>Spirurina</taxon>
        <taxon>Ascaridomorpha</taxon>
        <taxon>Ascaridoidea</taxon>
        <taxon>Anisakidae</taxon>
        <taxon>Anisakis</taxon>
        <taxon>Anisakis simplex complex</taxon>
    </lineage>
</organism>
<dbReference type="Pfam" id="PF04641">
    <property type="entry name" value="Rtf2"/>
    <property type="match status" value="1"/>
</dbReference>
<dbReference type="Proteomes" id="UP000267096">
    <property type="component" value="Unassembled WGS sequence"/>
</dbReference>
<evidence type="ECO:0000313" key="5">
    <source>
        <dbReference type="EMBL" id="VDK43977.1"/>
    </source>
</evidence>
<dbReference type="CDD" id="cd16653">
    <property type="entry name" value="RING-like_Rtf2"/>
    <property type="match status" value="1"/>
</dbReference>
<accession>A0A0M3JTK7</accession>
<feature type="compositionally biased region" description="Low complexity" evidence="4">
    <location>
        <begin position="197"/>
        <end position="208"/>
    </location>
</feature>
<dbReference type="EMBL" id="UYRR01031028">
    <property type="protein sequence ID" value="VDK43977.1"/>
    <property type="molecule type" value="Genomic_DNA"/>
</dbReference>
<feature type="compositionally biased region" description="Polar residues" evidence="4">
    <location>
        <begin position="209"/>
        <end position="224"/>
    </location>
</feature>
<dbReference type="PANTHER" id="PTHR12775:SF0">
    <property type="entry name" value="REPLICATION TERMINATION FACTOR 2"/>
    <property type="match status" value="1"/>
</dbReference>
<reference evidence="5 6" key="2">
    <citation type="submission" date="2018-11" db="EMBL/GenBank/DDBJ databases">
        <authorList>
            <consortium name="Pathogen Informatics"/>
        </authorList>
    </citation>
    <scope>NUCLEOTIDE SEQUENCE [LARGE SCALE GENOMIC DNA]</scope>
</reference>
<feature type="region of interest" description="Disordered" evidence="4">
    <location>
        <begin position="183"/>
        <end position="240"/>
    </location>
</feature>
<evidence type="ECO:0000256" key="1">
    <source>
        <dbReference type="ARBA" id="ARBA00009885"/>
    </source>
</evidence>
<dbReference type="GO" id="GO:0005634">
    <property type="term" value="C:nucleus"/>
    <property type="evidence" value="ECO:0007669"/>
    <property type="project" value="TreeGrafter"/>
</dbReference>
<keyword evidence="6" id="KW-1185">Reference proteome</keyword>
<comment type="similarity">
    <text evidence="1">Belongs to the rtf2 family.</text>
</comment>
<evidence type="ECO:0000313" key="6">
    <source>
        <dbReference type="Proteomes" id="UP000267096"/>
    </source>
</evidence>
<protein>
    <recommendedName>
        <fullName evidence="2">Replication termination factor 2</fullName>
    </recommendedName>
    <alternativeName>
        <fullName evidence="3">Replication termination factor 2 domain-containing protein 1</fullName>
    </alternativeName>
</protein>
<dbReference type="InterPro" id="IPR027799">
    <property type="entry name" value="Rtf2_RING-finger"/>
</dbReference>
<dbReference type="GO" id="GO:0006274">
    <property type="term" value="P:DNA replication termination"/>
    <property type="evidence" value="ECO:0007669"/>
    <property type="project" value="TreeGrafter"/>
</dbReference>
<feature type="compositionally biased region" description="Basic and acidic residues" evidence="4">
    <location>
        <begin position="230"/>
        <end position="240"/>
    </location>
</feature>
<evidence type="ECO:0000313" key="7">
    <source>
        <dbReference type="WBParaSite" id="ASIM_0001137401-mRNA-1"/>
    </source>
</evidence>
<dbReference type="OrthoDB" id="247013at2759"/>
<dbReference type="InterPro" id="IPR006735">
    <property type="entry name" value="Rtf2"/>
</dbReference>
<evidence type="ECO:0000256" key="4">
    <source>
        <dbReference type="SAM" id="MobiDB-lite"/>
    </source>
</evidence>
<dbReference type="PANTHER" id="PTHR12775">
    <property type="entry name" value="PROTEIN C20ORF43 HOMOLOG"/>
    <property type="match status" value="1"/>
</dbReference>
<dbReference type="WBParaSite" id="ASIM_0001137401-mRNA-1">
    <property type="protein sequence ID" value="ASIM_0001137401-mRNA-1"/>
    <property type="gene ID" value="ASIM_0001137401"/>
</dbReference>
<gene>
    <name evidence="5" type="ORF">ASIM_LOCUS10932</name>
</gene>
<sequence length="273" mass="30822">MGADGGTIPKRCELVKNKKKKEKVDKNVKNAPRWQLCHLTQQPLQKPIVACRLGGLYNKEAILNAILLKTIRDNAATKHIHGLKDVKELKLYDNKEYQKPGADKGDTFKDYNIAPYCCPVSGLAMNGNHVFTVNWQCGCVISQKAIEEVKSDTCHGCGGAFNKNDLIVLNPSDELRRTYETKLEEERKKNRKKKESSNFNAASSSSNATKNQKIQNAGSHLSSNGKDKKRKMEDSSIQNDEKASTVYKSLFTTCEEAKRRPKPHWITYNPLFY</sequence>
<proteinExistence type="inferred from homology"/>